<accession>A0A2M6XED1</accession>
<comment type="caution">
    <text evidence="3">The sequence shown here is derived from an EMBL/GenBank/DDBJ whole genome shotgun (WGS) entry which is preliminary data.</text>
</comment>
<keyword evidence="2" id="KW-0472">Membrane</keyword>
<proteinExistence type="inferred from homology"/>
<protein>
    <recommendedName>
        <fullName evidence="5">Dipeptidylpeptidase IV N-terminal domain-containing protein</fullName>
    </recommendedName>
</protein>
<evidence type="ECO:0000256" key="1">
    <source>
        <dbReference type="ARBA" id="ARBA00009820"/>
    </source>
</evidence>
<dbReference type="AlphaFoldDB" id="A0A2M6XED1"/>
<dbReference type="PANTHER" id="PTHR36842">
    <property type="entry name" value="PROTEIN TOLB HOMOLOG"/>
    <property type="match status" value="1"/>
</dbReference>
<evidence type="ECO:0000256" key="2">
    <source>
        <dbReference type="SAM" id="Phobius"/>
    </source>
</evidence>
<name>A0A2M6XED1_9BACT</name>
<dbReference type="Pfam" id="PF07676">
    <property type="entry name" value="PD40"/>
    <property type="match status" value="1"/>
</dbReference>
<keyword evidence="2" id="KW-0812">Transmembrane</keyword>
<dbReference type="SUPFAM" id="SSF82171">
    <property type="entry name" value="DPP6 N-terminal domain-like"/>
    <property type="match status" value="1"/>
</dbReference>
<keyword evidence="2" id="KW-1133">Transmembrane helix</keyword>
<dbReference type="InterPro" id="IPR011042">
    <property type="entry name" value="6-blade_b-propeller_TolB-like"/>
</dbReference>
<evidence type="ECO:0008006" key="5">
    <source>
        <dbReference type="Google" id="ProtNLM"/>
    </source>
</evidence>
<gene>
    <name evidence="3" type="ORF">COT44_00060</name>
</gene>
<dbReference type="InterPro" id="IPR011659">
    <property type="entry name" value="WD40"/>
</dbReference>
<comment type="similarity">
    <text evidence="1">Belongs to the TolB family.</text>
</comment>
<evidence type="ECO:0000313" key="4">
    <source>
        <dbReference type="Proteomes" id="UP000228996"/>
    </source>
</evidence>
<reference evidence="4" key="1">
    <citation type="submission" date="2017-09" db="EMBL/GenBank/DDBJ databases">
        <title>Depth-based differentiation of microbial function through sediment-hosted aquifers and enrichment of novel symbionts in the deep terrestrial subsurface.</title>
        <authorList>
            <person name="Probst A.J."/>
            <person name="Ladd B."/>
            <person name="Jarett J.K."/>
            <person name="Geller-Mcgrath D.E."/>
            <person name="Sieber C.M.K."/>
            <person name="Emerson J.B."/>
            <person name="Anantharaman K."/>
            <person name="Thomas B.C."/>
            <person name="Malmstrom R."/>
            <person name="Stieglmeier M."/>
            <person name="Klingl A."/>
            <person name="Woyke T."/>
            <person name="Ryan C.M."/>
            <person name="Banfield J.F."/>
        </authorList>
    </citation>
    <scope>NUCLEOTIDE SEQUENCE [LARGE SCALE GENOMIC DNA]</scope>
</reference>
<sequence length="498" mass="55479">MEEENINQEQLVVNQVRDQGNQTISLKKRGYLFLIVSLILVSFLIGGAYYLGMNNTKQTPTSFSSFNQSTPQPTVNQLPQGSKILIQEGNGPSGNSTFSILDLETKQKSLIIPSDLSPNNQQEPSFVISPDKRYVGVMTSTSTSKTQESDLYIFSLIDHSSKKLASNLNPPPFDIVFTNGMTVYSGLTWSPDSHKIVFLSGVTRKPELWMVDIDGNNLKRITNDGTFKVNLQWSPDGTKILYRSLANNNLTGTVYLYDVNTGNNTQLNVSSNSFLQKLLKDDNDYRIPYIWIDSDTLLITVPSFSVNQKADLQGLWLLTVSTVQTKRIVSKPLSPNDQLYISPDKKQVVFVRNEEKTGAIGMTYNSWLSNLDGTGLTDLGVRINSVSWSPDSNSFVYATTPNNNMIGLWIYNIATKNTNKILGLDGMKSTYLSNITWSPDSKRLLLQEIVVTGEGSNGPSISQEENDKQGVWLVNNDGTNLQKITDFGNTLITPLLWY</sequence>
<feature type="transmembrane region" description="Helical" evidence="2">
    <location>
        <begin position="31"/>
        <end position="52"/>
    </location>
</feature>
<dbReference type="EMBL" id="PEYO01000001">
    <property type="protein sequence ID" value="PIU04025.1"/>
    <property type="molecule type" value="Genomic_DNA"/>
</dbReference>
<organism evidence="3 4">
    <name type="scientific">Candidatus Shapirobacteria bacterium CG08_land_8_20_14_0_20_39_18</name>
    <dbReference type="NCBI Taxonomy" id="1974883"/>
    <lineage>
        <taxon>Bacteria</taxon>
        <taxon>Candidatus Shapironibacteriota</taxon>
    </lineage>
</organism>
<dbReference type="PANTHER" id="PTHR36842:SF1">
    <property type="entry name" value="PROTEIN TOLB"/>
    <property type="match status" value="1"/>
</dbReference>
<dbReference type="Gene3D" id="2.120.10.30">
    <property type="entry name" value="TolB, C-terminal domain"/>
    <property type="match status" value="2"/>
</dbReference>
<dbReference type="Proteomes" id="UP000228996">
    <property type="component" value="Unassembled WGS sequence"/>
</dbReference>
<evidence type="ECO:0000313" key="3">
    <source>
        <dbReference type="EMBL" id="PIU04025.1"/>
    </source>
</evidence>